<accession>A0A2N9EIA8</accession>
<protein>
    <submittedName>
        <fullName evidence="1">Uncharacterized protein</fullName>
    </submittedName>
</protein>
<name>A0A2N9EIA8_FAGSY</name>
<organism evidence="1">
    <name type="scientific">Fagus sylvatica</name>
    <name type="common">Beechnut</name>
    <dbReference type="NCBI Taxonomy" id="28930"/>
    <lineage>
        <taxon>Eukaryota</taxon>
        <taxon>Viridiplantae</taxon>
        <taxon>Streptophyta</taxon>
        <taxon>Embryophyta</taxon>
        <taxon>Tracheophyta</taxon>
        <taxon>Spermatophyta</taxon>
        <taxon>Magnoliopsida</taxon>
        <taxon>eudicotyledons</taxon>
        <taxon>Gunneridae</taxon>
        <taxon>Pentapetalae</taxon>
        <taxon>rosids</taxon>
        <taxon>fabids</taxon>
        <taxon>Fagales</taxon>
        <taxon>Fagaceae</taxon>
        <taxon>Fagus</taxon>
    </lineage>
</organism>
<proteinExistence type="predicted"/>
<gene>
    <name evidence="1" type="ORF">FSB_LOCUS2405</name>
</gene>
<reference evidence="1" key="1">
    <citation type="submission" date="2018-02" db="EMBL/GenBank/DDBJ databases">
        <authorList>
            <person name="Cohen D.B."/>
            <person name="Kent A.D."/>
        </authorList>
    </citation>
    <scope>NUCLEOTIDE SEQUENCE</scope>
</reference>
<dbReference type="EMBL" id="OIVN01000113">
    <property type="protein sequence ID" value="SPC74523.1"/>
    <property type="molecule type" value="Genomic_DNA"/>
</dbReference>
<sequence length="145" mass="15340">MKQPRAPAPTKRRRARRGAARVSGWLAVACRVVQGGSQWGGVAWARVDRGGLWGGFLVDSGGGLRCGGSGGLRGGSRWWWGVLVDSGVLSCGFGGGYGFGVNRWWLCVVCVVEGVKLHGFVGMGFRRGFVGMGFMGFRCGFVVAP</sequence>
<dbReference type="AlphaFoldDB" id="A0A2N9EIA8"/>
<evidence type="ECO:0000313" key="1">
    <source>
        <dbReference type="EMBL" id="SPC74523.1"/>
    </source>
</evidence>